<comment type="caution">
    <text evidence="11">The sequence shown here is derived from an EMBL/GenBank/DDBJ whole genome shotgun (WGS) entry which is preliminary data.</text>
</comment>
<evidence type="ECO:0000256" key="7">
    <source>
        <dbReference type="ARBA" id="ARBA00022692"/>
    </source>
</evidence>
<evidence type="ECO:0000256" key="1">
    <source>
        <dbReference type="ARBA" id="ARBA00004533"/>
    </source>
</evidence>
<evidence type="ECO:0000256" key="10">
    <source>
        <dbReference type="ARBA" id="ARBA00030772"/>
    </source>
</evidence>
<dbReference type="PROSITE" id="PS01142">
    <property type="entry name" value="T2SP_N"/>
    <property type="match status" value="1"/>
</dbReference>
<evidence type="ECO:0000313" key="12">
    <source>
        <dbReference type="Proteomes" id="UP001231616"/>
    </source>
</evidence>
<dbReference type="Pfam" id="PF01203">
    <property type="entry name" value="T2SSN"/>
    <property type="match status" value="1"/>
</dbReference>
<keyword evidence="4" id="KW-0813">Transport</keyword>
<keyword evidence="9" id="KW-0472">Membrane</keyword>
<accession>A0ABT9GX25</accession>
<evidence type="ECO:0000256" key="6">
    <source>
        <dbReference type="ARBA" id="ARBA00022519"/>
    </source>
</evidence>
<comment type="subcellular location">
    <subcellularLocation>
        <location evidence="1">Cell inner membrane</location>
    </subcellularLocation>
</comment>
<sequence>MRIRSMVLLGSAVYLLSLLILTPAAWWLKLAPLPPELRLGLVQGTLWQGQLTAARYQSIELRAIHWQLKPWSLLTGKLVVDVQAGDLAEAQQPYVKGQLSYGFSGVQLSDTLLRYPVAQLAPMLTLPLPIDADGQLMVDIELYRQGAPWCQQLSGQASWQEARLQPPTGWIDLQHIFATLHCEEGELVLLTDGQNPLGLDVAARLIASGQFTVDGTLKPDDTMPEEVHQAMQFVGAPDAEGRYRIRF</sequence>
<keyword evidence="8" id="KW-0653">Protein transport</keyword>
<dbReference type="InterPro" id="IPR000645">
    <property type="entry name" value="T2SS_GspN_CS"/>
</dbReference>
<evidence type="ECO:0000256" key="5">
    <source>
        <dbReference type="ARBA" id="ARBA00022475"/>
    </source>
</evidence>
<dbReference type="EMBL" id="JAUZVZ010000006">
    <property type="protein sequence ID" value="MDP4535612.1"/>
    <property type="molecule type" value="Genomic_DNA"/>
</dbReference>
<keyword evidence="6" id="KW-0997">Cell inner membrane</keyword>
<keyword evidence="7" id="KW-0812">Transmembrane</keyword>
<dbReference type="Proteomes" id="UP001231616">
    <property type="component" value="Unassembled WGS sequence"/>
</dbReference>
<dbReference type="RefSeq" id="WP_305892879.1">
    <property type="nucleotide sequence ID" value="NZ_JAUZVZ010000006.1"/>
</dbReference>
<gene>
    <name evidence="11" type="ORF">Q3O60_05395</name>
</gene>
<evidence type="ECO:0000256" key="2">
    <source>
        <dbReference type="ARBA" id="ARBA00007208"/>
    </source>
</evidence>
<keyword evidence="5" id="KW-1003">Cell membrane</keyword>
<evidence type="ECO:0000313" key="11">
    <source>
        <dbReference type="EMBL" id="MDP4535612.1"/>
    </source>
</evidence>
<proteinExistence type="inferred from homology"/>
<evidence type="ECO:0000256" key="4">
    <source>
        <dbReference type="ARBA" id="ARBA00022448"/>
    </source>
</evidence>
<comment type="similarity">
    <text evidence="2">Belongs to the GSP N family.</text>
</comment>
<organism evidence="11 12">
    <name type="scientific">Alkalimonas collagenimarina</name>
    <dbReference type="NCBI Taxonomy" id="400390"/>
    <lineage>
        <taxon>Bacteria</taxon>
        <taxon>Pseudomonadati</taxon>
        <taxon>Pseudomonadota</taxon>
        <taxon>Gammaproteobacteria</taxon>
        <taxon>Alkalimonas</taxon>
    </lineage>
</organism>
<evidence type="ECO:0000256" key="9">
    <source>
        <dbReference type="ARBA" id="ARBA00023136"/>
    </source>
</evidence>
<dbReference type="InterPro" id="IPR022792">
    <property type="entry name" value="T2SS_protein-GspN"/>
</dbReference>
<reference evidence="11 12" key="1">
    <citation type="submission" date="2023-08" db="EMBL/GenBank/DDBJ databases">
        <authorList>
            <person name="Joshi A."/>
            <person name="Thite S."/>
        </authorList>
    </citation>
    <scope>NUCLEOTIDE SEQUENCE [LARGE SCALE GENOMIC DNA]</scope>
    <source>
        <strain evidence="11 12">AC40</strain>
    </source>
</reference>
<name>A0ABT9GX25_9GAMM</name>
<evidence type="ECO:0000256" key="8">
    <source>
        <dbReference type="ARBA" id="ARBA00022927"/>
    </source>
</evidence>
<keyword evidence="12" id="KW-1185">Reference proteome</keyword>
<protein>
    <recommendedName>
        <fullName evidence="3">Type II secretion system protein N</fullName>
    </recommendedName>
    <alternativeName>
        <fullName evidence="10">General secretion pathway protein N</fullName>
    </alternativeName>
</protein>
<evidence type="ECO:0000256" key="3">
    <source>
        <dbReference type="ARBA" id="ARBA00021563"/>
    </source>
</evidence>